<comment type="caution">
    <text evidence="2">The sequence shown here is derived from an EMBL/GenBank/DDBJ whole genome shotgun (WGS) entry which is preliminary data.</text>
</comment>
<keyword evidence="3" id="KW-1185">Reference proteome</keyword>
<gene>
    <name evidence="2" type="ORF">ACFQE6_13305</name>
</gene>
<dbReference type="AlphaFoldDB" id="A0ABD5SQP3"/>
<evidence type="ECO:0000259" key="1">
    <source>
        <dbReference type="Pfam" id="PF10006"/>
    </source>
</evidence>
<reference evidence="2 3" key="1">
    <citation type="journal article" date="2019" name="Int. J. Syst. Evol. Microbiol.">
        <title>The Global Catalogue of Microorganisms (GCM) 10K type strain sequencing project: providing services to taxonomists for standard genome sequencing and annotation.</title>
        <authorList>
            <consortium name="The Broad Institute Genomics Platform"/>
            <consortium name="The Broad Institute Genome Sequencing Center for Infectious Disease"/>
            <person name="Wu L."/>
            <person name="Ma J."/>
        </authorList>
    </citation>
    <scope>NUCLEOTIDE SEQUENCE [LARGE SCALE GENOMIC DNA]</scope>
    <source>
        <strain evidence="2 3">LMG 29247</strain>
    </source>
</reference>
<dbReference type="Proteomes" id="UP001596383">
    <property type="component" value="Unassembled WGS sequence"/>
</dbReference>
<organism evidence="2 3">
    <name type="scientific">Natrinema soli</name>
    <dbReference type="NCBI Taxonomy" id="1930624"/>
    <lineage>
        <taxon>Archaea</taxon>
        <taxon>Methanobacteriati</taxon>
        <taxon>Methanobacteriota</taxon>
        <taxon>Stenosarchaea group</taxon>
        <taxon>Halobacteria</taxon>
        <taxon>Halobacteriales</taxon>
        <taxon>Natrialbaceae</taxon>
        <taxon>Natrinema</taxon>
    </lineage>
</organism>
<proteinExistence type="predicted"/>
<sequence>MATESADRTLDVREIDGPSFEDIVTALEGLERNQRLIAPFEPVPLYERGFAYESEQREGELWRVRIEYA</sequence>
<name>A0ABD5SQP3_9EURY</name>
<dbReference type="EMBL" id="JBHSWV010000202">
    <property type="protein sequence ID" value="MFC6765927.1"/>
    <property type="molecule type" value="Genomic_DNA"/>
</dbReference>
<dbReference type="RefSeq" id="WP_273738918.1">
    <property type="nucleotide sequence ID" value="NZ_JAQIVI010000202.1"/>
</dbReference>
<feature type="domain" description="DUF2249" evidence="1">
    <location>
        <begin position="9"/>
        <end position="67"/>
    </location>
</feature>
<accession>A0ABD5SQP3</accession>
<evidence type="ECO:0000313" key="3">
    <source>
        <dbReference type="Proteomes" id="UP001596383"/>
    </source>
</evidence>
<dbReference type="Pfam" id="PF10006">
    <property type="entry name" value="DUF2249"/>
    <property type="match status" value="1"/>
</dbReference>
<protein>
    <submittedName>
        <fullName evidence="2">DUF2249 domain-containing protein</fullName>
    </submittedName>
</protein>
<dbReference type="InterPro" id="IPR018720">
    <property type="entry name" value="DUF2249"/>
</dbReference>
<evidence type="ECO:0000313" key="2">
    <source>
        <dbReference type="EMBL" id="MFC6765927.1"/>
    </source>
</evidence>